<organism evidence="2 3">
    <name type="scientific">Brassicogethes aeneus</name>
    <name type="common">Rape pollen beetle</name>
    <name type="synonym">Meligethes aeneus</name>
    <dbReference type="NCBI Taxonomy" id="1431903"/>
    <lineage>
        <taxon>Eukaryota</taxon>
        <taxon>Metazoa</taxon>
        <taxon>Ecdysozoa</taxon>
        <taxon>Arthropoda</taxon>
        <taxon>Hexapoda</taxon>
        <taxon>Insecta</taxon>
        <taxon>Pterygota</taxon>
        <taxon>Neoptera</taxon>
        <taxon>Endopterygota</taxon>
        <taxon>Coleoptera</taxon>
        <taxon>Polyphaga</taxon>
        <taxon>Cucujiformia</taxon>
        <taxon>Nitidulidae</taxon>
        <taxon>Meligethinae</taxon>
        <taxon>Brassicogethes</taxon>
    </lineage>
</organism>
<gene>
    <name evidence="2" type="ORF">MELIAE_LOCUS4685</name>
</gene>
<dbReference type="OrthoDB" id="7450257at2759"/>
<dbReference type="EMBL" id="OV121134">
    <property type="protein sequence ID" value="CAH0552472.1"/>
    <property type="molecule type" value="Genomic_DNA"/>
</dbReference>
<feature type="compositionally biased region" description="Basic and acidic residues" evidence="1">
    <location>
        <begin position="87"/>
        <end position="97"/>
    </location>
</feature>
<sequence length="407" mass="47376">MVKKSKERIFDRKLIDLEEQLMTITKCPPEKIDEFKNTLNSFKVVYKRNWQACRRIDCRFLKKNQEWLNEEISFPTALVSGSSKGRPSKEFSELSDRSKRRQTMELRLNVLLDKLTYATQMSQRAAGNNDTAKILITNSPTMAAKFRRSASVNSQTNTTHKHTPQEALAILVEANLTMSQYEVIHQANRDIYPCYKYVQKAKQDCYPQNIVGESFAEVKLQDLVNHTTLRLWKYLEPVIEVYGNKYKNFVLIFKWGCDGSQQKQYKQKFEDNSDSDGVSHFSNFSKGPIHTQQQQFQSTPMSGVSRFSNFTARTIQNSPQNQTYFRSSGPKNFKAEELNNFKNNPTGDNDHFEDNAYSLNDNELDTEYTCDTQQYEENDTDELQFYDNENNVEYENFILGAHTPHKT</sequence>
<reference evidence="2" key="1">
    <citation type="submission" date="2021-12" db="EMBL/GenBank/DDBJ databases">
        <authorList>
            <person name="King R."/>
        </authorList>
    </citation>
    <scope>NUCLEOTIDE SEQUENCE</scope>
</reference>
<keyword evidence="3" id="KW-1185">Reference proteome</keyword>
<dbReference type="AlphaFoldDB" id="A0A9P0FDZ2"/>
<proteinExistence type="predicted"/>
<evidence type="ECO:0000313" key="2">
    <source>
        <dbReference type="EMBL" id="CAH0552472.1"/>
    </source>
</evidence>
<accession>A0A9P0FDZ2</accession>
<feature type="region of interest" description="Disordered" evidence="1">
    <location>
        <begin position="79"/>
        <end position="98"/>
    </location>
</feature>
<evidence type="ECO:0000256" key="1">
    <source>
        <dbReference type="SAM" id="MobiDB-lite"/>
    </source>
</evidence>
<evidence type="ECO:0000313" key="3">
    <source>
        <dbReference type="Proteomes" id="UP001154078"/>
    </source>
</evidence>
<name>A0A9P0FDZ2_BRAAE</name>
<protein>
    <submittedName>
        <fullName evidence="2">Uncharacterized protein</fullName>
    </submittedName>
</protein>
<dbReference type="Proteomes" id="UP001154078">
    <property type="component" value="Chromosome 3"/>
</dbReference>